<organism evidence="1 2">
    <name type="scientific">Triticum urartu</name>
    <name type="common">Red wild einkorn</name>
    <name type="synonym">Crithodium urartu</name>
    <dbReference type="NCBI Taxonomy" id="4572"/>
    <lineage>
        <taxon>Eukaryota</taxon>
        <taxon>Viridiplantae</taxon>
        <taxon>Streptophyta</taxon>
        <taxon>Embryophyta</taxon>
        <taxon>Tracheophyta</taxon>
        <taxon>Spermatophyta</taxon>
        <taxon>Magnoliopsida</taxon>
        <taxon>Liliopsida</taxon>
        <taxon>Poales</taxon>
        <taxon>Poaceae</taxon>
        <taxon>BOP clade</taxon>
        <taxon>Pooideae</taxon>
        <taxon>Triticodae</taxon>
        <taxon>Triticeae</taxon>
        <taxon>Triticinae</taxon>
        <taxon>Triticum</taxon>
    </lineage>
</organism>
<protein>
    <submittedName>
        <fullName evidence="1">Uncharacterized protein</fullName>
    </submittedName>
</protein>
<reference evidence="1" key="3">
    <citation type="submission" date="2022-06" db="UniProtKB">
        <authorList>
            <consortium name="EnsemblPlants"/>
        </authorList>
    </citation>
    <scope>IDENTIFICATION</scope>
</reference>
<evidence type="ECO:0000313" key="1">
    <source>
        <dbReference type="EnsemblPlants" id="TuG1812G0500001560.01.T02.cds348493"/>
    </source>
</evidence>
<keyword evidence="2" id="KW-1185">Reference proteome</keyword>
<evidence type="ECO:0000313" key="2">
    <source>
        <dbReference type="Proteomes" id="UP000015106"/>
    </source>
</evidence>
<dbReference type="Proteomes" id="UP000015106">
    <property type="component" value="Chromosome 5"/>
</dbReference>
<reference evidence="1" key="2">
    <citation type="submission" date="2018-03" db="EMBL/GenBank/DDBJ databases">
        <title>The Triticum urartu genome reveals the dynamic nature of wheat genome evolution.</title>
        <authorList>
            <person name="Ling H."/>
            <person name="Ma B."/>
            <person name="Shi X."/>
            <person name="Liu H."/>
            <person name="Dong L."/>
            <person name="Sun H."/>
            <person name="Cao Y."/>
            <person name="Gao Q."/>
            <person name="Zheng S."/>
            <person name="Li Y."/>
            <person name="Yu Y."/>
            <person name="Du H."/>
            <person name="Qi M."/>
            <person name="Li Y."/>
            <person name="Yu H."/>
            <person name="Cui Y."/>
            <person name="Wang N."/>
            <person name="Chen C."/>
            <person name="Wu H."/>
            <person name="Zhao Y."/>
            <person name="Zhang J."/>
            <person name="Li Y."/>
            <person name="Zhou W."/>
            <person name="Zhang B."/>
            <person name="Hu W."/>
            <person name="Eijk M."/>
            <person name="Tang J."/>
            <person name="Witsenboer H."/>
            <person name="Zhao S."/>
            <person name="Li Z."/>
            <person name="Zhang A."/>
            <person name="Wang D."/>
            <person name="Liang C."/>
        </authorList>
    </citation>
    <scope>NUCLEOTIDE SEQUENCE [LARGE SCALE GENOMIC DNA]</scope>
    <source>
        <strain evidence="1">cv. G1812</strain>
    </source>
</reference>
<dbReference type="EnsemblPlants" id="TuG1812G0500001560.01.T02">
    <property type="protein sequence ID" value="TuG1812G0500001560.01.T02.cds348493"/>
    <property type="gene ID" value="TuG1812G0500001560.01"/>
</dbReference>
<dbReference type="AlphaFoldDB" id="A0A8R7QAW7"/>
<name>A0A8R7QAW7_TRIUA</name>
<dbReference type="Gramene" id="TuG1812G0500001560.01.T02">
    <property type="protein sequence ID" value="TuG1812G0500001560.01.T02.cds348493"/>
    <property type="gene ID" value="TuG1812G0500001560.01"/>
</dbReference>
<sequence length="92" mass="10315">MAGVAERRVPTDRCQCAGEDSLHGRRPDPRHRAVPEVLRVVARCPGSTTMGESKGARDNPCCFRFQESHPPTRASWPQLSGVFCFFFLWIPS</sequence>
<accession>A0A8R7QAW7</accession>
<proteinExistence type="predicted"/>
<reference evidence="2" key="1">
    <citation type="journal article" date="2013" name="Nature">
        <title>Draft genome of the wheat A-genome progenitor Triticum urartu.</title>
        <authorList>
            <person name="Ling H.Q."/>
            <person name="Zhao S."/>
            <person name="Liu D."/>
            <person name="Wang J."/>
            <person name="Sun H."/>
            <person name="Zhang C."/>
            <person name="Fan H."/>
            <person name="Li D."/>
            <person name="Dong L."/>
            <person name="Tao Y."/>
            <person name="Gao C."/>
            <person name="Wu H."/>
            <person name="Li Y."/>
            <person name="Cui Y."/>
            <person name="Guo X."/>
            <person name="Zheng S."/>
            <person name="Wang B."/>
            <person name="Yu K."/>
            <person name="Liang Q."/>
            <person name="Yang W."/>
            <person name="Lou X."/>
            <person name="Chen J."/>
            <person name="Feng M."/>
            <person name="Jian J."/>
            <person name="Zhang X."/>
            <person name="Luo G."/>
            <person name="Jiang Y."/>
            <person name="Liu J."/>
            <person name="Wang Z."/>
            <person name="Sha Y."/>
            <person name="Zhang B."/>
            <person name="Wu H."/>
            <person name="Tang D."/>
            <person name="Shen Q."/>
            <person name="Xue P."/>
            <person name="Zou S."/>
            <person name="Wang X."/>
            <person name="Liu X."/>
            <person name="Wang F."/>
            <person name="Yang Y."/>
            <person name="An X."/>
            <person name="Dong Z."/>
            <person name="Zhang K."/>
            <person name="Zhang X."/>
            <person name="Luo M.C."/>
            <person name="Dvorak J."/>
            <person name="Tong Y."/>
            <person name="Wang J."/>
            <person name="Yang H."/>
            <person name="Li Z."/>
            <person name="Wang D."/>
            <person name="Zhang A."/>
            <person name="Wang J."/>
        </authorList>
    </citation>
    <scope>NUCLEOTIDE SEQUENCE</scope>
    <source>
        <strain evidence="2">cv. G1812</strain>
    </source>
</reference>